<organism evidence="9 10">
    <name type="scientific">Niallia oryzisoli</name>
    <dbReference type="NCBI Taxonomy" id="1737571"/>
    <lineage>
        <taxon>Bacteria</taxon>
        <taxon>Bacillati</taxon>
        <taxon>Bacillota</taxon>
        <taxon>Bacilli</taxon>
        <taxon>Bacillales</taxon>
        <taxon>Bacillaceae</taxon>
        <taxon>Niallia</taxon>
    </lineage>
</organism>
<evidence type="ECO:0000256" key="7">
    <source>
        <dbReference type="ARBA" id="ARBA00023012"/>
    </source>
</evidence>
<keyword evidence="6 9" id="KW-0067">ATP-binding</keyword>
<evidence type="ECO:0000313" key="9">
    <source>
        <dbReference type="EMBL" id="WVX84391.1"/>
    </source>
</evidence>
<dbReference type="Proteomes" id="UP001357223">
    <property type="component" value="Chromosome"/>
</dbReference>
<accession>A0ABZ2CMR3</accession>
<dbReference type="InterPro" id="IPR050736">
    <property type="entry name" value="Sensor_HK_Regulatory"/>
</dbReference>
<keyword evidence="5" id="KW-0418">Kinase</keyword>
<proteinExistence type="predicted"/>
<dbReference type="InterPro" id="IPR036890">
    <property type="entry name" value="HATPase_C_sf"/>
</dbReference>
<sequence>MSIEIGDDGIGISEDIAQSLFDPFVRGDKTRSHDGGSGLGLAITRKIVEKLNGKVYLDTKPKHGKTNFIIELPI</sequence>
<dbReference type="EMBL" id="CP137640">
    <property type="protein sequence ID" value="WVX84391.1"/>
    <property type="molecule type" value="Genomic_DNA"/>
</dbReference>
<dbReference type="InterPro" id="IPR005467">
    <property type="entry name" value="His_kinase_dom"/>
</dbReference>
<dbReference type="Pfam" id="PF02518">
    <property type="entry name" value="HATPase_c"/>
    <property type="match status" value="1"/>
</dbReference>
<gene>
    <name evidence="9" type="ORF">R4Z09_12760</name>
</gene>
<comment type="catalytic activity">
    <reaction evidence="1">
        <text>ATP + protein L-histidine = ADP + protein N-phospho-L-histidine.</text>
        <dbReference type="EC" id="2.7.13.3"/>
    </reaction>
</comment>
<evidence type="ECO:0000256" key="6">
    <source>
        <dbReference type="ARBA" id="ARBA00022840"/>
    </source>
</evidence>
<dbReference type="PANTHER" id="PTHR43711">
    <property type="entry name" value="TWO-COMPONENT HISTIDINE KINASE"/>
    <property type="match status" value="1"/>
</dbReference>
<keyword evidence="7" id="KW-0902">Two-component regulatory system</keyword>
<dbReference type="GO" id="GO:0005524">
    <property type="term" value="F:ATP binding"/>
    <property type="evidence" value="ECO:0007669"/>
    <property type="project" value="UniProtKB-KW"/>
</dbReference>
<keyword evidence="4" id="KW-0547">Nucleotide-binding</keyword>
<feature type="domain" description="Histidine kinase" evidence="8">
    <location>
        <begin position="1"/>
        <end position="74"/>
    </location>
</feature>
<evidence type="ECO:0000256" key="1">
    <source>
        <dbReference type="ARBA" id="ARBA00000085"/>
    </source>
</evidence>
<dbReference type="EC" id="2.7.13.3" evidence="2"/>
<reference evidence="9 10" key="1">
    <citation type="submission" date="2023-10" db="EMBL/GenBank/DDBJ databases">
        <title>Niallia locisalis sp.nov. isolated from a salt pond sample.</title>
        <authorList>
            <person name="Li X.-J."/>
            <person name="Dong L."/>
        </authorList>
    </citation>
    <scope>NUCLEOTIDE SEQUENCE [LARGE SCALE GENOMIC DNA]</scope>
    <source>
        <strain evidence="9 10">DSM 29761</strain>
    </source>
</reference>
<evidence type="ECO:0000256" key="5">
    <source>
        <dbReference type="ARBA" id="ARBA00022777"/>
    </source>
</evidence>
<keyword evidence="10" id="KW-1185">Reference proteome</keyword>
<dbReference type="InterPro" id="IPR003594">
    <property type="entry name" value="HATPase_dom"/>
</dbReference>
<dbReference type="PANTHER" id="PTHR43711:SF1">
    <property type="entry name" value="HISTIDINE KINASE 1"/>
    <property type="match status" value="1"/>
</dbReference>
<evidence type="ECO:0000256" key="4">
    <source>
        <dbReference type="ARBA" id="ARBA00022741"/>
    </source>
</evidence>
<dbReference type="PRINTS" id="PR00344">
    <property type="entry name" value="BCTRLSENSOR"/>
</dbReference>
<protein>
    <recommendedName>
        <fullName evidence="2">histidine kinase</fullName>
        <ecNumber evidence="2">2.7.13.3</ecNumber>
    </recommendedName>
</protein>
<evidence type="ECO:0000259" key="8">
    <source>
        <dbReference type="PROSITE" id="PS50109"/>
    </source>
</evidence>
<name>A0ABZ2CMR3_9BACI</name>
<evidence type="ECO:0000313" key="10">
    <source>
        <dbReference type="Proteomes" id="UP001357223"/>
    </source>
</evidence>
<evidence type="ECO:0000256" key="3">
    <source>
        <dbReference type="ARBA" id="ARBA00022679"/>
    </source>
</evidence>
<dbReference type="SUPFAM" id="SSF55874">
    <property type="entry name" value="ATPase domain of HSP90 chaperone/DNA topoisomerase II/histidine kinase"/>
    <property type="match status" value="1"/>
</dbReference>
<evidence type="ECO:0000256" key="2">
    <source>
        <dbReference type="ARBA" id="ARBA00012438"/>
    </source>
</evidence>
<dbReference type="PROSITE" id="PS50109">
    <property type="entry name" value="HIS_KIN"/>
    <property type="match status" value="1"/>
</dbReference>
<dbReference type="Gene3D" id="3.30.565.10">
    <property type="entry name" value="Histidine kinase-like ATPase, C-terminal domain"/>
    <property type="match status" value="1"/>
</dbReference>
<keyword evidence="3" id="KW-0808">Transferase</keyword>
<dbReference type="InterPro" id="IPR004358">
    <property type="entry name" value="Sig_transdc_His_kin-like_C"/>
</dbReference>
<dbReference type="RefSeq" id="WP_338453265.1">
    <property type="nucleotide sequence ID" value="NZ_CP137640.1"/>
</dbReference>